<comment type="caution">
    <text evidence="3">The sequence shown here is derived from an EMBL/GenBank/DDBJ whole genome shotgun (WGS) entry which is preliminary data.</text>
</comment>
<gene>
    <name evidence="3" type="ORF">CF165_25570</name>
</gene>
<reference evidence="4" key="1">
    <citation type="submission" date="2017-07" db="EMBL/GenBank/DDBJ databases">
        <title>Comparative genome mining reveals phylogenetic distribution patterns of secondary metabolites in Amycolatopsis.</title>
        <authorList>
            <person name="Adamek M."/>
            <person name="Alanjary M."/>
            <person name="Sales-Ortells H."/>
            <person name="Goodfellow M."/>
            <person name="Bull A.T."/>
            <person name="Kalinowski J."/>
            <person name="Ziemert N."/>
        </authorList>
    </citation>
    <scope>NUCLEOTIDE SEQUENCE [LARGE SCALE GENOMIC DNA]</scope>
    <source>
        <strain evidence="4">H5</strain>
    </source>
</reference>
<evidence type="ECO:0000313" key="4">
    <source>
        <dbReference type="Proteomes" id="UP000215199"/>
    </source>
</evidence>
<dbReference type="Gene3D" id="3.30.110.70">
    <property type="entry name" value="Hypothetical protein apc22750. Chain B"/>
    <property type="match status" value="1"/>
</dbReference>
<evidence type="ECO:0000256" key="2">
    <source>
        <dbReference type="SAM" id="MobiDB-lite"/>
    </source>
</evidence>
<dbReference type="Proteomes" id="UP000215199">
    <property type="component" value="Unassembled WGS sequence"/>
</dbReference>
<evidence type="ECO:0008006" key="5">
    <source>
        <dbReference type="Google" id="ProtNLM"/>
    </source>
</evidence>
<organism evidence="3 4">
    <name type="scientific">Amycolatopsis vastitatis</name>
    <dbReference type="NCBI Taxonomy" id="1905142"/>
    <lineage>
        <taxon>Bacteria</taxon>
        <taxon>Bacillati</taxon>
        <taxon>Actinomycetota</taxon>
        <taxon>Actinomycetes</taxon>
        <taxon>Pseudonocardiales</taxon>
        <taxon>Pseudonocardiaceae</taxon>
        <taxon>Amycolatopsis</taxon>
    </lineage>
</organism>
<dbReference type="OrthoDB" id="3289343at2"/>
<evidence type="ECO:0000313" key="3">
    <source>
        <dbReference type="EMBL" id="OXM64856.1"/>
    </source>
</evidence>
<dbReference type="EMBL" id="NMUL01000026">
    <property type="protein sequence ID" value="OXM64856.1"/>
    <property type="molecule type" value="Genomic_DNA"/>
</dbReference>
<feature type="region of interest" description="Disordered" evidence="2">
    <location>
        <begin position="1"/>
        <end position="39"/>
    </location>
</feature>
<keyword evidence="4" id="KW-1185">Reference proteome</keyword>
<name>A0A229T0P9_9PSEU</name>
<evidence type="ECO:0000256" key="1">
    <source>
        <dbReference type="ARBA" id="ARBA00010751"/>
    </source>
</evidence>
<accession>A0A229T0P9</accession>
<dbReference type="AlphaFoldDB" id="A0A229T0P9"/>
<dbReference type="InterPro" id="IPR035439">
    <property type="entry name" value="UPF0145_dom_sf"/>
</dbReference>
<comment type="similarity">
    <text evidence="1">Belongs to the UPF0145 family.</text>
</comment>
<dbReference type="InterPro" id="IPR002765">
    <property type="entry name" value="UPF0145_YbjQ-like"/>
</dbReference>
<dbReference type="SUPFAM" id="SSF117782">
    <property type="entry name" value="YbjQ-like"/>
    <property type="match status" value="1"/>
</dbReference>
<dbReference type="Pfam" id="PF01906">
    <property type="entry name" value="YbjQ_1"/>
    <property type="match status" value="1"/>
</dbReference>
<protein>
    <recommendedName>
        <fullName evidence="5">Heavy metal-binding domain-containing protein</fullName>
    </recommendedName>
</protein>
<sequence>MTAGADRRTFRTQRRPAGNPCHDGSGSAGGRSPVPQWEGHALPPAARARFDRFSPTGPKTSLLGVPGAVGAAAAGFTPVGDVMGCVVHQVGFTESSSWAADRIKQLALILRQGYETALDRLTEEAAGLGADGVLGIEFEITSPDGMAQEFVALGTAVRAETEQRPRRLFTTELPGQDVGKLMQAGWVPARVAVGVAGRAFTDYYWRRPMVAAWAGNTEIAMATELATAVRAAARAQFAEEIRDCGADGGIVSDLRFEIWPVQDVAVAAIATVTGTAITRFHEGPATPAGVLRMLPLNRS</sequence>
<proteinExistence type="inferred from homology"/>